<dbReference type="GO" id="GO:0032589">
    <property type="term" value="C:neuron projection membrane"/>
    <property type="evidence" value="ECO:0007669"/>
    <property type="project" value="TreeGrafter"/>
</dbReference>
<dbReference type="SMART" id="SM00408">
    <property type="entry name" value="IGc2"/>
    <property type="match status" value="2"/>
</dbReference>
<proteinExistence type="predicted"/>
<keyword evidence="3" id="KW-1185">Reference proteome</keyword>
<dbReference type="InterPro" id="IPR037448">
    <property type="entry name" value="Zig-8"/>
</dbReference>
<feature type="domain" description="Ig-like" evidence="1">
    <location>
        <begin position="73"/>
        <end position="160"/>
    </location>
</feature>
<dbReference type="Pfam" id="PF00047">
    <property type="entry name" value="ig"/>
    <property type="match status" value="1"/>
</dbReference>
<dbReference type="SUPFAM" id="SSF48726">
    <property type="entry name" value="Immunoglobulin"/>
    <property type="match status" value="2"/>
</dbReference>
<evidence type="ECO:0000313" key="3">
    <source>
        <dbReference type="Proteomes" id="UP000183832"/>
    </source>
</evidence>
<evidence type="ECO:0000259" key="1">
    <source>
        <dbReference type="PROSITE" id="PS50835"/>
    </source>
</evidence>
<evidence type="ECO:0000313" key="2">
    <source>
        <dbReference type="EMBL" id="CRK88394.1"/>
    </source>
</evidence>
<feature type="domain" description="Ig-like" evidence="1">
    <location>
        <begin position="166"/>
        <end position="246"/>
    </location>
</feature>
<dbReference type="OrthoDB" id="190835at2759"/>
<dbReference type="Gene3D" id="2.60.40.10">
    <property type="entry name" value="Immunoglobulins"/>
    <property type="match status" value="2"/>
</dbReference>
<dbReference type="InterPro" id="IPR013151">
    <property type="entry name" value="Immunoglobulin_dom"/>
</dbReference>
<dbReference type="InterPro" id="IPR007110">
    <property type="entry name" value="Ig-like_dom"/>
</dbReference>
<dbReference type="SMART" id="SM00409">
    <property type="entry name" value="IG"/>
    <property type="match status" value="2"/>
</dbReference>
<dbReference type="InterPro" id="IPR013106">
    <property type="entry name" value="Ig_V-set"/>
</dbReference>
<dbReference type="InterPro" id="IPR036179">
    <property type="entry name" value="Ig-like_dom_sf"/>
</dbReference>
<dbReference type="EMBL" id="CVRI01000006">
    <property type="protein sequence ID" value="CRK88394.1"/>
    <property type="molecule type" value="Genomic_DNA"/>
</dbReference>
<dbReference type="STRING" id="568069.A0A1J1HLH4"/>
<dbReference type="Proteomes" id="UP000183832">
    <property type="component" value="Unassembled WGS sequence"/>
</dbReference>
<dbReference type="FunFam" id="2.60.40.10:FF:000129">
    <property type="entry name" value="CLUMA_CG018772, isoform A"/>
    <property type="match status" value="1"/>
</dbReference>
<name>A0A1J1HLH4_9DIPT</name>
<dbReference type="PANTHER" id="PTHR23279">
    <property type="entry name" value="DEFECTIVE PROBOSCIS EXTENSION RESPONSE DPR -RELATED"/>
    <property type="match status" value="1"/>
</dbReference>
<dbReference type="Pfam" id="PF07686">
    <property type="entry name" value="V-set"/>
    <property type="match status" value="1"/>
</dbReference>
<dbReference type="PROSITE" id="PS50835">
    <property type="entry name" value="IG_LIKE"/>
    <property type="match status" value="2"/>
</dbReference>
<accession>A0A1J1HLH4</accession>
<protein>
    <submittedName>
        <fullName evidence="2">CLUMA_CG002171, isoform A</fullName>
    </submittedName>
</protein>
<dbReference type="PANTHER" id="PTHR23279:SF46">
    <property type="entry name" value="DEFECTIVE PROBOSCIS EXTENSION RESPONSE 10, ISOFORM A-RELATED"/>
    <property type="match status" value="1"/>
</dbReference>
<reference evidence="2 3" key="1">
    <citation type="submission" date="2015-04" db="EMBL/GenBank/DDBJ databases">
        <authorList>
            <person name="Syromyatnikov M.Y."/>
            <person name="Popov V.N."/>
        </authorList>
    </citation>
    <scope>NUCLEOTIDE SEQUENCE [LARGE SCALE GENOMIC DNA]</scope>
</reference>
<dbReference type="GO" id="GO:0050808">
    <property type="term" value="P:synapse organization"/>
    <property type="evidence" value="ECO:0007669"/>
    <property type="project" value="TreeGrafter"/>
</dbReference>
<sequence length="311" mass="35563">MKSLLQLTEDFLYNNISHFSDVSIELEDSLENYQLENIEENMILTSDTFNKSRNDSDAFFDLNVNQNVTALVGKSAYLNCVVKNLGNRTVEYLSVSWIRHRDLHILSVSTYTFSSDLRFQTSHHRTTNEWTLLIKYVQKRDAGSYECQVSSQPIKSFFVNLNVIVPTAFILGGPEYFISTGSTINLTCIIKYSPDAPTNTFWHFKDKVLSFEREPRLSQFTENGDSFTNYLHIRDANVNDSGRYACAPVNADPDFIQVHVVNGENPEAYSSSPKLSTCFSRKFSFLSFCILILNEIINVFYERIVSSNSKS</sequence>
<organism evidence="2 3">
    <name type="scientific">Clunio marinus</name>
    <dbReference type="NCBI Taxonomy" id="568069"/>
    <lineage>
        <taxon>Eukaryota</taxon>
        <taxon>Metazoa</taxon>
        <taxon>Ecdysozoa</taxon>
        <taxon>Arthropoda</taxon>
        <taxon>Hexapoda</taxon>
        <taxon>Insecta</taxon>
        <taxon>Pterygota</taxon>
        <taxon>Neoptera</taxon>
        <taxon>Endopterygota</taxon>
        <taxon>Diptera</taxon>
        <taxon>Nematocera</taxon>
        <taxon>Chironomoidea</taxon>
        <taxon>Chironomidae</taxon>
        <taxon>Clunio</taxon>
    </lineage>
</organism>
<gene>
    <name evidence="2" type="ORF">CLUMA_CG002171</name>
</gene>
<dbReference type="InterPro" id="IPR003598">
    <property type="entry name" value="Ig_sub2"/>
</dbReference>
<dbReference type="InterPro" id="IPR003599">
    <property type="entry name" value="Ig_sub"/>
</dbReference>
<dbReference type="InterPro" id="IPR013783">
    <property type="entry name" value="Ig-like_fold"/>
</dbReference>
<dbReference type="AlphaFoldDB" id="A0A1J1HLH4"/>